<feature type="transmembrane region" description="Helical" evidence="1">
    <location>
        <begin position="78"/>
        <end position="104"/>
    </location>
</feature>
<dbReference type="InterPro" id="IPR043993">
    <property type="entry name" value="T4SS_pilin"/>
</dbReference>
<feature type="transmembrane region" description="Helical" evidence="1">
    <location>
        <begin position="181"/>
        <end position="203"/>
    </location>
</feature>
<keyword evidence="1" id="KW-1133">Transmembrane helix</keyword>
<keyword evidence="1" id="KW-0812">Transmembrane</keyword>
<gene>
    <name evidence="2" type="ORF">UV91_C0010G0006</name>
</gene>
<accession>A0A0G1HJ01</accession>
<name>A0A0G1HJ01_9BACT</name>
<proteinExistence type="predicted"/>
<dbReference type="Proteomes" id="UP000033907">
    <property type="component" value="Unassembled WGS sequence"/>
</dbReference>
<keyword evidence="1" id="KW-0472">Membrane</keyword>
<reference evidence="2 3" key="1">
    <citation type="journal article" date="2015" name="Nature">
        <title>rRNA introns, odd ribosomes, and small enigmatic genomes across a large radiation of phyla.</title>
        <authorList>
            <person name="Brown C.T."/>
            <person name="Hug L.A."/>
            <person name="Thomas B.C."/>
            <person name="Sharon I."/>
            <person name="Castelle C.J."/>
            <person name="Singh A."/>
            <person name="Wilkins M.J."/>
            <person name="Williams K.H."/>
            <person name="Banfield J.F."/>
        </authorList>
    </citation>
    <scope>NUCLEOTIDE SEQUENCE [LARGE SCALE GENOMIC DNA]</scope>
</reference>
<dbReference type="Pfam" id="PF18895">
    <property type="entry name" value="T4SS_pilin"/>
    <property type="match status" value="2"/>
</dbReference>
<dbReference type="AlphaFoldDB" id="A0A0G1HJ01"/>
<feature type="transmembrane region" description="Helical" evidence="1">
    <location>
        <begin position="144"/>
        <end position="169"/>
    </location>
</feature>
<comment type="caution">
    <text evidence="2">The sequence shown here is derived from an EMBL/GenBank/DDBJ whole genome shotgun (WGS) entry which is preliminary data.</text>
</comment>
<sequence>MKKNLLKFIPILSLMIFVPFLASAQGFGLTDVVYRISTLFRAILPVLISLGVIYFVWGVVQYFIAGGEEAKKAGKDRIIYGIIGLTVIVSLWGIVYLVVATFGLGGSSAPVPVPLTGENALCDLSGDPKFQDLLCYVTRIINDAVIPLIFALAVVMFVWGAVKFFIINADEEAKRAQGRQFMIWGIIALAVMVSIWGLVSILGNTFGIGTSVLPQVTPPK</sequence>
<dbReference type="EMBL" id="LCGH01000010">
    <property type="protein sequence ID" value="KKT10819.1"/>
    <property type="molecule type" value="Genomic_DNA"/>
</dbReference>
<evidence type="ECO:0000256" key="1">
    <source>
        <dbReference type="SAM" id="Phobius"/>
    </source>
</evidence>
<protein>
    <submittedName>
        <fullName evidence="2">Uncharacterized protein</fullName>
    </submittedName>
</protein>
<feature type="transmembrane region" description="Helical" evidence="1">
    <location>
        <begin position="42"/>
        <end position="66"/>
    </location>
</feature>
<evidence type="ECO:0000313" key="3">
    <source>
        <dbReference type="Proteomes" id="UP000033907"/>
    </source>
</evidence>
<evidence type="ECO:0000313" key="2">
    <source>
        <dbReference type="EMBL" id="KKT10819.1"/>
    </source>
</evidence>
<organism evidence="2 3">
    <name type="scientific">Candidatus Nomurabacteria bacterium GW2011_GWF2_43_24</name>
    <dbReference type="NCBI Taxonomy" id="1618778"/>
    <lineage>
        <taxon>Bacteria</taxon>
        <taxon>Candidatus Nomuraibacteriota</taxon>
    </lineage>
</organism>